<keyword evidence="3" id="KW-1185">Reference proteome</keyword>
<dbReference type="CDD" id="cd00118">
    <property type="entry name" value="LysM"/>
    <property type="match status" value="1"/>
</dbReference>
<name>A0ABT5B621_9BACT</name>
<dbReference type="Gene3D" id="3.10.350.10">
    <property type="entry name" value="LysM domain"/>
    <property type="match status" value="1"/>
</dbReference>
<proteinExistence type="predicted"/>
<dbReference type="InterPro" id="IPR036366">
    <property type="entry name" value="PGBDSf"/>
</dbReference>
<dbReference type="InterPro" id="IPR002477">
    <property type="entry name" value="Peptidoglycan-bd-like"/>
</dbReference>
<dbReference type="EMBL" id="JAQNDN010000010">
    <property type="protein sequence ID" value="MDC0669564.1"/>
    <property type="molecule type" value="Genomic_DNA"/>
</dbReference>
<dbReference type="Pfam" id="PF01471">
    <property type="entry name" value="PG_binding_1"/>
    <property type="match status" value="1"/>
</dbReference>
<accession>A0ABT5B621</accession>
<dbReference type="SUPFAM" id="SSF47090">
    <property type="entry name" value="PGBD-like"/>
    <property type="match status" value="1"/>
</dbReference>
<gene>
    <name evidence="2" type="ORF">POL58_17555</name>
</gene>
<sequence length="211" mass="23033">MASHRVAQGECAGSIAARHGVDWREVWDHPNNAALRERARDPSALLPGDALFVPEPAAKWESRATGASHRFKLAPAQAEVRLRFVEGDEPVAGASYRFFVTGMEEPVREGKTDGDGRLVEAIGCEATEAVIEFPERKLMYRLRLGHLDPVSEVSGAQARLAQLGYYRGRVTGELDEATALALWGFQLQTSLPATGELDAATQAKLRESYGM</sequence>
<evidence type="ECO:0000313" key="2">
    <source>
        <dbReference type="EMBL" id="MDC0669564.1"/>
    </source>
</evidence>
<organism evidence="2 3">
    <name type="scientific">Nannocystis radixulma</name>
    <dbReference type="NCBI Taxonomy" id="2995305"/>
    <lineage>
        <taxon>Bacteria</taxon>
        <taxon>Pseudomonadati</taxon>
        <taxon>Myxococcota</taxon>
        <taxon>Polyangia</taxon>
        <taxon>Nannocystales</taxon>
        <taxon>Nannocystaceae</taxon>
        <taxon>Nannocystis</taxon>
    </lineage>
</organism>
<evidence type="ECO:0000313" key="3">
    <source>
        <dbReference type="Proteomes" id="UP001217838"/>
    </source>
</evidence>
<protein>
    <submittedName>
        <fullName evidence="2">Peptidoglycan-binding domain-containing protein</fullName>
    </submittedName>
</protein>
<dbReference type="InterPro" id="IPR036365">
    <property type="entry name" value="PGBD-like_sf"/>
</dbReference>
<comment type="caution">
    <text evidence="2">The sequence shown here is derived from an EMBL/GenBank/DDBJ whole genome shotgun (WGS) entry which is preliminary data.</text>
</comment>
<reference evidence="2 3" key="1">
    <citation type="submission" date="2022-11" db="EMBL/GenBank/DDBJ databases">
        <title>Minimal conservation of predation-associated metabolite biosynthetic gene clusters underscores biosynthetic potential of Myxococcota including descriptions for ten novel species: Archangium lansinium sp. nov., Myxococcus landrumus sp. nov., Nannocystis bai.</title>
        <authorList>
            <person name="Ahearne A."/>
            <person name="Stevens C."/>
            <person name="Dowd S."/>
        </authorList>
    </citation>
    <scope>NUCLEOTIDE SEQUENCE [LARGE SCALE GENOMIC DNA]</scope>
    <source>
        <strain evidence="2 3">NCELM</strain>
    </source>
</reference>
<dbReference type="InterPro" id="IPR036779">
    <property type="entry name" value="LysM_dom_sf"/>
</dbReference>
<dbReference type="Proteomes" id="UP001217838">
    <property type="component" value="Unassembled WGS sequence"/>
</dbReference>
<dbReference type="Gene3D" id="1.10.101.10">
    <property type="entry name" value="PGBD-like superfamily/PGBD"/>
    <property type="match status" value="1"/>
</dbReference>
<feature type="domain" description="Peptidoglycan binding-like" evidence="1">
    <location>
        <begin position="151"/>
        <end position="205"/>
    </location>
</feature>
<evidence type="ECO:0000259" key="1">
    <source>
        <dbReference type="Pfam" id="PF01471"/>
    </source>
</evidence>
<dbReference type="InterPro" id="IPR018392">
    <property type="entry name" value="LysM"/>
</dbReference>
<dbReference type="RefSeq" id="WP_271999364.1">
    <property type="nucleotide sequence ID" value="NZ_JAQNDN010000010.1"/>
</dbReference>